<evidence type="ECO:0000313" key="2">
    <source>
        <dbReference type="Proteomes" id="UP001060215"/>
    </source>
</evidence>
<dbReference type="EMBL" id="CM045767">
    <property type="protein sequence ID" value="KAI7997982.1"/>
    <property type="molecule type" value="Genomic_DNA"/>
</dbReference>
<organism evidence="1 2">
    <name type="scientific">Camellia lanceoleosa</name>
    <dbReference type="NCBI Taxonomy" id="1840588"/>
    <lineage>
        <taxon>Eukaryota</taxon>
        <taxon>Viridiplantae</taxon>
        <taxon>Streptophyta</taxon>
        <taxon>Embryophyta</taxon>
        <taxon>Tracheophyta</taxon>
        <taxon>Spermatophyta</taxon>
        <taxon>Magnoliopsida</taxon>
        <taxon>eudicotyledons</taxon>
        <taxon>Gunneridae</taxon>
        <taxon>Pentapetalae</taxon>
        <taxon>asterids</taxon>
        <taxon>Ericales</taxon>
        <taxon>Theaceae</taxon>
        <taxon>Camellia</taxon>
    </lineage>
</organism>
<protein>
    <submittedName>
        <fullName evidence="1">Uncharacterized protein</fullName>
    </submittedName>
</protein>
<comment type="caution">
    <text evidence="1">The sequence shown here is derived from an EMBL/GenBank/DDBJ whole genome shotgun (WGS) entry which is preliminary data.</text>
</comment>
<keyword evidence="2" id="KW-1185">Reference proteome</keyword>
<sequence>MWSFSSPSSFILPTCTRLLYRPCNFSFQNSPHPIFITRRSINPRSCLSAPIASSSLQLSWFAPDLSSTDEYGGWAIVESPIQSKNKGLPTFLLVGIGTSITALLAAIAYFSLFRRGLVIKFRSPLHALHGILGPSESDKAIESKTIDYDSRSSDTVVPEASLESEFDAVVEEVALETNHLKGQERKLGRMIIPAPVDSTQQEALSVLKKLKIIEDDVKADELCTRREYARWLVRANSLLERNPKHRIVPSVALSGSIVAAFDDVNIEEPDFGSIQSLAEAGIILSKLSGKNTSLDQDDSKGLQGVDFYPESFISRQDLIDWKAQLEYAAMPGINEKISRTNMGFMDMREISSDASPELFMDMLAGDKGILKKVFGQGKRFQPNKPSTKAQAAVALTTGRMTEVIHAELLRLEAENSSRQNAMEEIRFELLNRGDIQRYWDGKVEEERRRGFEVHKGYLATIHDLEQEKIVQEDTLAKYLKEKAAMDCQKQLLSSLKEEVTEMSERLACENAKHADEQCNLQDMLSDLQVKLEGTLDAKSILQAEIEALRILRSWIEDEARKSQGRAKVLEEVGRRWKWDD</sequence>
<gene>
    <name evidence="1" type="ORF">LOK49_LG10G00605</name>
</gene>
<proteinExistence type="predicted"/>
<evidence type="ECO:0000313" key="1">
    <source>
        <dbReference type="EMBL" id="KAI7997982.1"/>
    </source>
</evidence>
<accession>A0ACC0GBW8</accession>
<reference evidence="1 2" key="1">
    <citation type="journal article" date="2022" name="Plant J.">
        <title>Chromosome-level genome of Camellia lanceoleosa provides a valuable resource for understanding genome evolution and self-incompatibility.</title>
        <authorList>
            <person name="Gong W."/>
            <person name="Xiao S."/>
            <person name="Wang L."/>
            <person name="Liao Z."/>
            <person name="Chang Y."/>
            <person name="Mo W."/>
            <person name="Hu G."/>
            <person name="Li W."/>
            <person name="Zhao G."/>
            <person name="Zhu H."/>
            <person name="Hu X."/>
            <person name="Ji K."/>
            <person name="Xiang X."/>
            <person name="Song Q."/>
            <person name="Yuan D."/>
            <person name="Jin S."/>
            <person name="Zhang L."/>
        </authorList>
    </citation>
    <scope>NUCLEOTIDE SEQUENCE [LARGE SCALE GENOMIC DNA]</scope>
    <source>
        <strain evidence="1">SQ_2022a</strain>
    </source>
</reference>
<name>A0ACC0GBW8_9ERIC</name>
<dbReference type="Proteomes" id="UP001060215">
    <property type="component" value="Chromosome 10"/>
</dbReference>